<dbReference type="eggNOG" id="ENOG502RU9F">
    <property type="taxonomic scope" value="Eukaryota"/>
</dbReference>
<comment type="caution">
    <text evidence="2">The sequence shown here is derived from an EMBL/GenBank/DDBJ whole genome shotgun (WGS) entry which is preliminary data.</text>
</comment>
<evidence type="ECO:0000313" key="3">
    <source>
        <dbReference type="Proteomes" id="UP000007129"/>
    </source>
</evidence>
<dbReference type="AlphaFoldDB" id="K2RA80"/>
<dbReference type="Pfam" id="PF10528">
    <property type="entry name" value="GLEYA"/>
    <property type="match status" value="1"/>
</dbReference>
<organism evidence="2 3">
    <name type="scientific">Macrophomina phaseolina (strain MS6)</name>
    <name type="common">Charcoal rot fungus</name>
    <dbReference type="NCBI Taxonomy" id="1126212"/>
    <lineage>
        <taxon>Eukaryota</taxon>
        <taxon>Fungi</taxon>
        <taxon>Dikarya</taxon>
        <taxon>Ascomycota</taxon>
        <taxon>Pezizomycotina</taxon>
        <taxon>Dothideomycetes</taxon>
        <taxon>Dothideomycetes incertae sedis</taxon>
        <taxon>Botryosphaeriales</taxon>
        <taxon>Botryosphaeriaceae</taxon>
        <taxon>Macrophomina</taxon>
    </lineage>
</organism>
<dbReference type="InterPro" id="IPR037524">
    <property type="entry name" value="PA14/GLEYA"/>
</dbReference>
<dbReference type="Gene3D" id="2.60.120.1560">
    <property type="match status" value="1"/>
</dbReference>
<protein>
    <recommendedName>
        <fullName evidence="1">PA14 domain-containing protein</fullName>
    </recommendedName>
</protein>
<gene>
    <name evidence="2" type="ORF">MPH_13131</name>
</gene>
<evidence type="ECO:0000259" key="1">
    <source>
        <dbReference type="PROSITE" id="PS51820"/>
    </source>
</evidence>
<dbReference type="InterPro" id="IPR018871">
    <property type="entry name" value="GLEYA_adhesin_domain"/>
</dbReference>
<name>K2RA80_MACPH</name>
<dbReference type="OrthoDB" id="3788814at2759"/>
<dbReference type="Proteomes" id="UP000007129">
    <property type="component" value="Unassembled WGS sequence"/>
</dbReference>
<dbReference type="InParanoid" id="K2RA80"/>
<feature type="non-terminal residue" evidence="2">
    <location>
        <position position="1"/>
    </location>
</feature>
<sequence length="655" mass="66101">TPTVVATATVTITNGYAGTIALTSSILPAPTGAKILTVLVQTPTTGFLTQTSTNAVAVPIATDVCGIPGANAAGTCLNSLPPQCQFGASSSLLSQIVGSTQLSACQTALGAFGAVNAASCFVSNVLGSLTGADVLTCLQQNVPMCTSCITSLPTVCAAFENNAAVIDPTSHGLCQTALGTLGQGVAATCFVQSLASSLTGTNIFSCLQQNVPICPTTAAPVPTLLLATTTVTGCGTATATSCVTGLPSECQFGSTPGIVGQFFGSANFAACQSALGVFGTVDAAVCFTNSIFNTFTGTDFVGCLNNHLPLCGGCVSTLPSACQPSGGLTAAVCQAALGIYGKGSAAQCFVSDALSSPVGTNVLNCINSNIQFCSPTQALSTTTQFSGAVTYTSTVVSTSPGAFGILNGATTTYVLVNSPANGLATSTVVGAGYAATETITTTLWDIFFPTATSTYVRVTIPTCTANGLAYAAYNNPYAGGGTASNPSYSNFNASHFNDDTMLGNILFSGTTPANINFNIDGTGTGTLYGVSRNLVNTAIVYAGYFTVPTTGTYTISFQSLSTDDVAYLWLGSTALQDTWGEANANLRSTYNRNGGTLSRWFTAGYLYPVVVLYANAPGGAALNLEISPPGSFTATQDTSGYFKQLQCGASGIIAT</sequence>
<dbReference type="HOGENOM" id="CLU_418959_0_0_1"/>
<reference evidence="2 3" key="1">
    <citation type="journal article" date="2012" name="BMC Genomics">
        <title>Tools to kill: Genome of one of the most destructive plant pathogenic fungi Macrophomina phaseolina.</title>
        <authorList>
            <person name="Islam M.S."/>
            <person name="Haque M.S."/>
            <person name="Islam M.M."/>
            <person name="Emdad E.M."/>
            <person name="Halim A."/>
            <person name="Hossen Q.M.M."/>
            <person name="Hossain M.Z."/>
            <person name="Ahmed B."/>
            <person name="Rahim S."/>
            <person name="Rahman M.S."/>
            <person name="Alam M.M."/>
            <person name="Hou S."/>
            <person name="Wan X."/>
            <person name="Saito J.A."/>
            <person name="Alam M."/>
        </authorList>
    </citation>
    <scope>NUCLEOTIDE SEQUENCE [LARGE SCALE GENOMIC DNA]</scope>
    <source>
        <strain evidence="2 3">MS6</strain>
    </source>
</reference>
<evidence type="ECO:0000313" key="2">
    <source>
        <dbReference type="EMBL" id="EKG09772.1"/>
    </source>
</evidence>
<dbReference type="PROSITE" id="PS51820">
    <property type="entry name" value="PA14"/>
    <property type="match status" value="1"/>
</dbReference>
<feature type="domain" description="PA14" evidence="1">
    <location>
        <begin position="486"/>
        <end position="641"/>
    </location>
</feature>
<dbReference type="EMBL" id="AHHD01000568">
    <property type="protein sequence ID" value="EKG09772.1"/>
    <property type="molecule type" value="Genomic_DNA"/>
</dbReference>
<dbReference type="VEuPathDB" id="FungiDB:MPH_13131"/>
<accession>K2RA80</accession>
<dbReference type="SUPFAM" id="SSF56988">
    <property type="entry name" value="Anthrax protective antigen"/>
    <property type="match status" value="1"/>
</dbReference>
<proteinExistence type="predicted"/>
<dbReference type="STRING" id="1126212.K2RA80"/>